<sequence>MPLKTWKSTAKQKPRPTISPRKQVRRGVVRCNCAVLSSQATRGAEGGMEDSTSPGTHGAAYRPSLECPGLVSYPQPRSYCVLILLRCRLLKSRVALRSWLTRADDSSEGGQHITVPQQAAAAGPWVACLAAACTPGQGTPCPWPAELPALASSTAPVGATCSPQCAACSALHCSPCPATCLAAVLALPWQPCPWPCLCPLWAQLPAQPQCACCAWLAGECWAQAQRLLPVWLPGCCVGLVGACGGLLSGTTSCPALADHAAGSRLGAAGGGAPALLGASSLLAWSPCACSAAAHRAAGHSLLSCPGWCGAHPQAPPCPAAGLCPWACTPPCSRHATPHQHPSPPWCQCQLLQRRPPAA</sequence>
<evidence type="ECO:0000313" key="2">
    <source>
        <dbReference type="EMBL" id="GFH18648.1"/>
    </source>
</evidence>
<name>A0A699ZJ59_HAELA</name>
<dbReference type="AlphaFoldDB" id="A0A699ZJ59"/>
<accession>A0A699ZJ59</accession>
<feature type="compositionally biased region" description="Polar residues" evidence="1">
    <location>
        <begin position="1"/>
        <end position="11"/>
    </location>
</feature>
<dbReference type="EMBL" id="BLLF01001333">
    <property type="protein sequence ID" value="GFH18648.1"/>
    <property type="molecule type" value="Genomic_DNA"/>
</dbReference>
<protein>
    <submittedName>
        <fullName evidence="2">Uncharacterized protein</fullName>
    </submittedName>
</protein>
<feature type="region of interest" description="Disordered" evidence="1">
    <location>
        <begin position="1"/>
        <end position="23"/>
    </location>
</feature>
<reference evidence="2 3" key="1">
    <citation type="submission" date="2020-02" db="EMBL/GenBank/DDBJ databases">
        <title>Draft genome sequence of Haematococcus lacustris strain NIES-144.</title>
        <authorList>
            <person name="Morimoto D."/>
            <person name="Nakagawa S."/>
            <person name="Yoshida T."/>
            <person name="Sawayama S."/>
        </authorList>
    </citation>
    <scope>NUCLEOTIDE SEQUENCE [LARGE SCALE GENOMIC DNA]</scope>
    <source>
        <strain evidence="2 3">NIES-144</strain>
    </source>
</reference>
<dbReference type="Proteomes" id="UP000485058">
    <property type="component" value="Unassembled WGS sequence"/>
</dbReference>
<evidence type="ECO:0000313" key="3">
    <source>
        <dbReference type="Proteomes" id="UP000485058"/>
    </source>
</evidence>
<comment type="caution">
    <text evidence="2">The sequence shown here is derived from an EMBL/GenBank/DDBJ whole genome shotgun (WGS) entry which is preliminary data.</text>
</comment>
<gene>
    <name evidence="2" type="ORF">HaLaN_15488</name>
</gene>
<keyword evidence="3" id="KW-1185">Reference proteome</keyword>
<organism evidence="2 3">
    <name type="scientific">Haematococcus lacustris</name>
    <name type="common">Green alga</name>
    <name type="synonym">Haematococcus pluvialis</name>
    <dbReference type="NCBI Taxonomy" id="44745"/>
    <lineage>
        <taxon>Eukaryota</taxon>
        <taxon>Viridiplantae</taxon>
        <taxon>Chlorophyta</taxon>
        <taxon>core chlorophytes</taxon>
        <taxon>Chlorophyceae</taxon>
        <taxon>CS clade</taxon>
        <taxon>Chlamydomonadales</taxon>
        <taxon>Haematococcaceae</taxon>
        <taxon>Haematococcus</taxon>
    </lineage>
</organism>
<proteinExistence type="predicted"/>
<evidence type="ECO:0000256" key="1">
    <source>
        <dbReference type="SAM" id="MobiDB-lite"/>
    </source>
</evidence>